<dbReference type="EMBL" id="LAVV01006618">
    <property type="protein sequence ID" value="KNZ59081.1"/>
    <property type="molecule type" value="Genomic_DNA"/>
</dbReference>
<feature type="compositionally biased region" description="Low complexity" evidence="1">
    <location>
        <begin position="51"/>
        <end position="61"/>
    </location>
</feature>
<feature type="region of interest" description="Disordered" evidence="1">
    <location>
        <begin position="1"/>
        <end position="84"/>
    </location>
</feature>
<dbReference type="AlphaFoldDB" id="A0A0L6VE67"/>
<feature type="compositionally biased region" description="Polar residues" evidence="1">
    <location>
        <begin position="1"/>
        <end position="11"/>
    </location>
</feature>
<keyword evidence="3" id="KW-1185">Reference proteome</keyword>
<name>A0A0L6VE67_9BASI</name>
<evidence type="ECO:0000313" key="2">
    <source>
        <dbReference type="EMBL" id="KNZ59081.1"/>
    </source>
</evidence>
<reference evidence="2 3" key="1">
    <citation type="submission" date="2015-08" db="EMBL/GenBank/DDBJ databases">
        <title>Next Generation Sequencing and Analysis of the Genome of Puccinia sorghi L Schw, the Causal Agent of Maize Common Rust.</title>
        <authorList>
            <person name="Rochi L."/>
            <person name="Burguener G."/>
            <person name="Darino M."/>
            <person name="Turjanski A."/>
            <person name="Kreff E."/>
            <person name="Dieguez M.J."/>
            <person name="Sacco F."/>
        </authorList>
    </citation>
    <scope>NUCLEOTIDE SEQUENCE [LARGE SCALE GENOMIC DNA]</scope>
    <source>
        <strain evidence="2 3">RO10H11247</strain>
    </source>
</reference>
<feature type="compositionally biased region" description="Polar residues" evidence="1">
    <location>
        <begin position="22"/>
        <end position="50"/>
    </location>
</feature>
<evidence type="ECO:0000256" key="1">
    <source>
        <dbReference type="SAM" id="MobiDB-lite"/>
    </source>
</evidence>
<sequence>MHTTCQRISKNSKAEDPPPSTTAPSVELPTQTLPCGTRLQHNFSASSQGTVVPPASSSPSVKHFSPAPSKTLNFPSMHTEPPHLCSIKDQATTSTFSPPQVLETDSFGVAHIGSIAIVDDSDTFVDHRLAPELSQTALEQYNYLDTYLDTLKADRTKKRKKKKKT</sequence>
<dbReference type="VEuPathDB" id="FungiDB:VP01_1802g2"/>
<gene>
    <name evidence="2" type="ORF">VP01_1802g2</name>
</gene>
<comment type="caution">
    <text evidence="2">The sequence shown here is derived from an EMBL/GenBank/DDBJ whole genome shotgun (WGS) entry which is preliminary data.</text>
</comment>
<protein>
    <submittedName>
        <fullName evidence="2">Uncharacterized protein</fullName>
    </submittedName>
</protein>
<organism evidence="2 3">
    <name type="scientific">Puccinia sorghi</name>
    <dbReference type="NCBI Taxonomy" id="27349"/>
    <lineage>
        <taxon>Eukaryota</taxon>
        <taxon>Fungi</taxon>
        <taxon>Dikarya</taxon>
        <taxon>Basidiomycota</taxon>
        <taxon>Pucciniomycotina</taxon>
        <taxon>Pucciniomycetes</taxon>
        <taxon>Pucciniales</taxon>
        <taxon>Pucciniaceae</taxon>
        <taxon>Puccinia</taxon>
    </lineage>
</organism>
<evidence type="ECO:0000313" key="3">
    <source>
        <dbReference type="Proteomes" id="UP000037035"/>
    </source>
</evidence>
<accession>A0A0L6VE67</accession>
<dbReference type="Proteomes" id="UP000037035">
    <property type="component" value="Unassembled WGS sequence"/>
</dbReference>
<dbReference type="OrthoDB" id="10568209at2759"/>
<proteinExistence type="predicted"/>